<gene>
    <name evidence="1" type="ORF">EV182_008850</name>
</gene>
<reference evidence="1" key="1">
    <citation type="submission" date="2022-06" db="EMBL/GenBank/DDBJ databases">
        <title>Phylogenomic reconstructions and comparative analyses of Kickxellomycotina fungi.</title>
        <authorList>
            <person name="Reynolds N.K."/>
            <person name="Stajich J.E."/>
            <person name="Barry K."/>
            <person name="Grigoriev I.V."/>
            <person name="Crous P."/>
            <person name="Smith M.E."/>
        </authorList>
    </citation>
    <scope>NUCLEOTIDE SEQUENCE</scope>
    <source>
        <strain evidence="1">RSA 2271</strain>
    </source>
</reference>
<feature type="non-terminal residue" evidence="1">
    <location>
        <position position="1"/>
    </location>
</feature>
<comment type="caution">
    <text evidence="1">The sequence shown here is derived from an EMBL/GenBank/DDBJ whole genome shotgun (WGS) entry which is preliminary data.</text>
</comment>
<proteinExistence type="predicted"/>
<accession>A0ACC1H996</accession>
<organism evidence="1 2">
    <name type="scientific">Spiromyces aspiralis</name>
    <dbReference type="NCBI Taxonomy" id="68401"/>
    <lineage>
        <taxon>Eukaryota</taxon>
        <taxon>Fungi</taxon>
        <taxon>Fungi incertae sedis</taxon>
        <taxon>Zoopagomycota</taxon>
        <taxon>Kickxellomycotina</taxon>
        <taxon>Kickxellomycetes</taxon>
        <taxon>Kickxellales</taxon>
        <taxon>Kickxellaceae</taxon>
        <taxon>Spiromyces</taxon>
    </lineage>
</organism>
<name>A0ACC1H996_9FUNG</name>
<dbReference type="Proteomes" id="UP001145114">
    <property type="component" value="Unassembled WGS sequence"/>
</dbReference>
<keyword evidence="2" id="KW-1185">Reference proteome</keyword>
<evidence type="ECO:0000313" key="2">
    <source>
        <dbReference type="Proteomes" id="UP001145114"/>
    </source>
</evidence>
<protein>
    <submittedName>
        <fullName evidence="1">Uncharacterized protein</fullName>
    </submittedName>
</protein>
<sequence length="166" mass="17284">RLSEYEVDLNCQFAMCPNLDCTFPFDVPRLSEYFAHDDTVLPLRKRLKSRRSVAVAGTGSDGSKAPTFAAVTAAVASGKENAVSTRRPLQDGMSRTAIPGKGAGAHRSHSSTSLARVRSSISGNNGGSGARLEAPKTASYLSLSSSSPPPKVAAVETSIDSDGVDA</sequence>
<dbReference type="EMBL" id="JAMZIH010010073">
    <property type="protein sequence ID" value="KAJ1669239.1"/>
    <property type="molecule type" value="Genomic_DNA"/>
</dbReference>
<evidence type="ECO:0000313" key="1">
    <source>
        <dbReference type="EMBL" id="KAJ1669239.1"/>
    </source>
</evidence>
<feature type="non-terminal residue" evidence="1">
    <location>
        <position position="166"/>
    </location>
</feature>